<name>A0ABY9YD16_9GAMM</name>
<accession>A0ABY9YD16</accession>
<dbReference type="Proteomes" id="UP001305421">
    <property type="component" value="Chromosome"/>
</dbReference>
<evidence type="ECO:0000256" key="1">
    <source>
        <dbReference type="SAM" id="MobiDB-lite"/>
    </source>
</evidence>
<evidence type="ECO:0000313" key="3">
    <source>
        <dbReference type="Proteomes" id="UP001305421"/>
    </source>
</evidence>
<evidence type="ECO:0000313" key="2">
    <source>
        <dbReference type="EMBL" id="WNH48496.1"/>
    </source>
</evidence>
<protein>
    <submittedName>
        <fullName evidence="2">Uncharacterized protein</fullName>
    </submittedName>
</protein>
<gene>
    <name evidence="2" type="ORF">PDM28_17835</name>
</gene>
<dbReference type="EMBL" id="CP115543">
    <property type="protein sequence ID" value="WNH48496.1"/>
    <property type="molecule type" value="Genomic_DNA"/>
</dbReference>
<feature type="region of interest" description="Disordered" evidence="1">
    <location>
        <begin position="1"/>
        <end position="31"/>
    </location>
</feature>
<proteinExistence type="predicted"/>
<keyword evidence="3" id="KW-1185">Reference proteome</keyword>
<sequence length="306" mass="34539">MEEKAGGGDKANSRKMDLESDEVGRDMLERRTPGRDKRVEAILIERYKKYFMSENSFKRGLGVPWPALRSAIISEAMRCHSEVAGTLPLTLQQAAAVLSVPPRALLALSKKHAGENAIFASLSGSRGLVRRGVVCPCRLLQWASEVDAVSGWRERRSEVASIGATAKAAEIVDQIGLLESTLVEARMVDVSRGDPKVISLRLDERALPMNMDDIRMWQQQEERALLESRDRGVRAVSIPEALSLRWQDEGLRRVWLDRFRVTLVRLEALLNYHRSDLRQVAIQTKAQLRTVEHGRRRLRLVISSVR</sequence>
<dbReference type="RefSeq" id="WP_125359996.1">
    <property type="nucleotide sequence ID" value="NZ_CP115543.1"/>
</dbReference>
<reference evidence="2 3" key="1">
    <citation type="submission" date="2022-12" db="EMBL/GenBank/DDBJ databases">
        <title>Two new species, Stenotrophomonas aracearum and Stenotrophomonas oahuensis, isolated from Anthurium (Araceae family) in Hawaii.</title>
        <authorList>
            <person name="Chunag S.C."/>
            <person name="Dobhal S."/>
            <person name="Alvarez A."/>
            <person name="Arif M."/>
        </authorList>
    </citation>
    <scope>NUCLEOTIDE SEQUENCE [LARGE SCALE GENOMIC DNA]</scope>
    <source>
        <strain evidence="2 3">A5588</strain>
    </source>
</reference>
<organism evidence="2 3">
    <name type="scientific">Stenotrophomonas aracearum</name>
    <dbReference type="NCBI Taxonomy" id="3003272"/>
    <lineage>
        <taxon>Bacteria</taxon>
        <taxon>Pseudomonadati</taxon>
        <taxon>Pseudomonadota</taxon>
        <taxon>Gammaproteobacteria</taxon>
        <taxon>Lysobacterales</taxon>
        <taxon>Lysobacteraceae</taxon>
        <taxon>Stenotrophomonas</taxon>
    </lineage>
</organism>